<dbReference type="Gene3D" id="3.90.550.10">
    <property type="entry name" value="Spore Coat Polysaccharide Biosynthesis Protein SpsA, Chain A"/>
    <property type="match status" value="1"/>
</dbReference>
<dbReference type="EC" id="2.4.-.-" evidence="1"/>
<dbReference type="SUPFAM" id="SSF53448">
    <property type="entry name" value="Nucleotide-diphospho-sugar transferases"/>
    <property type="match status" value="1"/>
</dbReference>
<gene>
    <name evidence="1" type="ORF">J9259_04615</name>
    <name evidence="2" type="ORF">KIY12_01925</name>
</gene>
<evidence type="ECO:0000313" key="1">
    <source>
        <dbReference type="EMBL" id="MBX8631788.1"/>
    </source>
</evidence>
<name>A0A8J7YPB6_9ARCH</name>
<evidence type="ECO:0000313" key="3">
    <source>
        <dbReference type="Proteomes" id="UP000716004"/>
    </source>
</evidence>
<comment type="caution">
    <text evidence="1">The sequence shown here is derived from an EMBL/GenBank/DDBJ whole genome shotgun (WGS) entry which is preliminary data.</text>
</comment>
<protein>
    <submittedName>
        <fullName evidence="1">Glycosyltransferase</fullName>
        <ecNumber evidence="1">2.4.-.-</ecNumber>
    </submittedName>
</protein>
<dbReference type="Pfam" id="PF13641">
    <property type="entry name" value="Glyco_tranf_2_3"/>
    <property type="match status" value="1"/>
</dbReference>
<reference evidence="1" key="1">
    <citation type="submission" date="2021-04" db="EMBL/GenBank/DDBJ databases">
        <title>Genomic insights into ecological role and evolution of a novel Thermoplasmata order Candidatus Sysuiplasmatales.</title>
        <authorList>
            <person name="Yuan Y."/>
        </authorList>
    </citation>
    <scope>NUCLEOTIDE SEQUENCE</scope>
    <source>
        <strain evidence="2">TUT19-bin139</strain>
        <strain evidence="1">YP2-bin.285</strain>
    </source>
</reference>
<organism evidence="1 3">
    <name type="scientific">Candidatus Sysuiplasma superficiale</name>
    <dbReference type="NCBI Taxonomy" id="2823368"/>
    <lineage>
        <taxon>Archaea</taxon>
        <taxon>Methanobacteriati</taxon>
        <taxon>Thermoplasmatota</taxon>
        <taxon>Thermoplasmata</taxon>
        <taxon>Candidatus Sysuiplasmatales</taxon>
        <taxon>Candidatus Sysuiplasmataceae</taxon>
        <taxon>Candidatus Sysuiplasma</taxon>
    </lineage>
</organism>
<dbReference type="Proteomes" id="UP000750197">
    <property type="component" value="Unassembled WGS sequence"/>
</dbReference>
<dbReference type="Proteomes" id="UP000716004">
    <property type="component" value="Unassembled WGS sequence"/>
</dbReference>
<dbReference type="AlphaFoldDB" id="A0A8J7YPB6"/>
<accession>A0A8J7YPB6</accession>
<dbReference type="EMBL" id="JAGVSJ010000009">
    <property type="protein sequence ID" value="MBX8631788.1"/>
    <property type="molecule type" value="Genomic_DNA"/>
</dbReference>
<dbReference type="EMBL" id="JAHEAC010000008">
    <property type="protein sequence ID" value="MBX8643476.1"/>
    <property type="molecule type" value="Genomic_DNA"/>
</dbReference>
<keyword evidence="1" id="KW-0808">Transferase</keyword>
<dbReference type="InterPro" id="IPR029044">
    <property type="entry name" value="Nucleotide-diphossugar_trans"/>
</dbReference>
<dbReference type="GO" id="GO:0016757">
    <property type="term" value="F:glycosyltransferase activity"/>
    <property type="evidence" value="ECO:0007669"/>
    <property type="project" value="UniProtKB-KW"/>
</dbReference>
<keyword evidence="1" id="KW-0328">Glycosyltransferase</keyword>
<sequence>MATFTIGICAVDEADSLRRLIGVINREEIPEGMEIRDIVIVVSGGFRSTENVALSEPSRYTKRVFVESLRKGKAEAINRIMASMEGSNLILINADAEPSSGAIGRLMEALLTSDFSIVCATPYPASAGKAGNFPVYSICRFMWALHNATMSVLGSRDHRIHLTDEMIAIGGSEIIALPEDIVNDGAYLSVRAQIAGKKITFAEDARVTVTPPASIRDFLRQRRRIIYGHMQIEKNLGILPATAEFTLLHRPFSAAVIWKEYIKKYPLESLALPAAIILELISMAAALKDIRKPHNPHRIWHRSMQVSWR</sequence>
<evidence type="ECO:0000313" key="2">
    <source>
        <dbReference type="EMBL" id="MBX8643476.1"/>
    </source>
</evidence>
<proteinExistence type="predicted"/>